<dbReference type="Proteomes" id="UP000252519">
    <property type="component" value="Unassembled WGS sequence"/>
</dbReference>
<dbReference type="EMBL" id="JOJR01000018">
    <property type="protein sequence ID" value="RCN50886.1"/>
    <property type="molecule type" value="Genomic_DNA"/>
</dbReference>
<dbReference type="AlphaFoldDB" id="A0A368H2S8"/>
<evidence type="ECO:0000313" key="2">
    <source>
        <dbReference type="Proteomes" id="UP000252519"/>
    </source>
</evidence>
<dbReference type="OrthoDB" id="5871570at2759"/>
<evidence type="ECO:0000313" key="1">
    <source>
        <dbReference type="EMBL" id="RCN50886.1"/>
    </source>
</evidence>
<comment type="caution">
    <text evidence="1">The sequence shown here is derived from an EMBL/GenBank/DDBJ whole genome shotgun (WGS) entry which is preliminary data.</text>
</comment>
<organism evidence="1 2">
    <name type="scientific">Ancylostoma caninum</name>
    <name type="common">Dog hookworm</name>
    <dbReference type="NCBI Taxonomy" id="29170"/>
    <lineage>
        <taxon>Eukaryota</taxon>
        <taxon>Metazoa</taxon>
        <taxon>Ecdysozoa</taxon>
        <taxon>Nematoda</taxon>
        <taxon>Chromadorea</taxon>
        <taxon>Rhabditida</taxon>
        <taxon>Rhabditina</taxon>
        <taxon>Rhabditomorpha</taxon>
        <taxon>Strongyloidea</taxon>
        <taxon>Ancylostomatidae</taxon>
        <taxon>Ancylostomatinae</taxon>
        <taxon>Ancylostoma</taxon>
    </lineage>
</organism>
<accession>A0A368H2S8</accession>
<keyword evidence="2" id="KW-1185">Reference proteome</keyword>
<gene>
    <name evidence="1" type="ORF">ANCCAN_02899</name>
</gene>
<proteinExistence type="predicted"/>
<protein>
    <submittedName>
        <fullName evidence="1">Uncharacterized protein</fullName>
    </submittedName>
</protein>
<reference evidence="1 2" key="1">
    <citation type="submission" date="2014-10" db="EMBL/GenBank/DDBJ databases">
        <title>Draft genome of the hookworm Ancylostoma caninum.</title>
        <authorList>
            <person name="Mitreva M."/>
        </authorList>
    </citation>
    <scope>NUCLEOTIDE SEQUENCE [LARGE SCALE GENOMIC DNA]</scope>
    <source>
        <strain evidence="1 2">Baltimore</strain>
    </source>
</reference>
<name>A0A368H2S8_ANCCA</name>
<sequence length="80" mass="9406">MRTLTVDRTQKTTERPRTAQMPELCNSKVVVSYGDIITNPLATIKFSQKENTRRLTMTNITNRTIMWALKVNLYSRRHHQ</sequence>